<evidence type="ECO:0000313" key="2">
    <source>
        <dbReference type="EMBL" id="CAK7234325.1"/>
    </source>
</evidence>
<keyword evidence="3" id="KW-1185">Reference proteome</keyword>
<name>A0ABP0CQG2_9PEZI</name>
<sequence>MAMNDTRQKPVRQWLEDIFTAGADAQVRRMLHLGPLLAHIEAEIKDMVQTLPALIQIDSAGGAPPQEQAKTVTSPATKLLLRAVERLVSDLSASASSNNSNNNSNNDNDKDENDDDNGIPPDLLPTIASIATGVEEDLAQVLPSAPSAPSAPAGYVGLEPFAQGNAQYAVAIAVLGWTTMLFSWVRADASPGLNGGLGVGIHGIGVGRVQTTSTPKRVNDLDLSADVRAFVDTYQCVPSTYDQGAHMENLLHASLLNYHSLFYIGGLKIEWVPRISEHLVLDTKAKTLRLFKYPSLCALARCGGSYQTATET</sequence>
<evidence type="ECO:0000313" key="3">
    <source>
        <dbReference type="Proteomes" id="UP001642405"/>
    </source>
</evidence>
<comment type="caution">
    <text evidence="2">The sequence shown here is derived from an EMBL/GenBank/DDBJ whole genome shotgun (WGS) entry which is preliminary data.</text>
</comment>
<reference evidence="2 3" key="1">
    <citation type="submission" date="2024-01" db="EMBL/GenBank/DDBJ databases">
        <authorList>
            <person name="Allen C."/>
            <person name="Tagirdzhanova G."/>
        </authorList>
    </citation>
    <scope>NUCLEOTIDE SEQUENCE [LARGE SCALE GENOMIC DNA]</scope>
</reference>
<evidence type="ECO:0000256" key="1">
    <source>
        <dbReference type="SAM" id="MobiDB-lite"/>
    </source>
</evidence>
<gene>
    <name evidence="2" type="ORF">SCUCBS95973_008897</name>
</gene>
<feature type="region of interest" description="Disordered" evidence="1">
    <location>
        <begin position="92"/>
        <end position="125"/>
    </location>
</feature>
<dbReference type="EMBL" id="CAWUHB010000083">
    <property type="protein sequence ID" value="CAK7234325.1"/>
    <property type="molecule type" value="Genomic_DNA"/>
</dbReference>
<proteinExistence type="predicted"/>
<dbReference type="Proteomes" id="UP001642405">
    <property type="component" value="Unassembled WGS sequence"/>
</dbReference>
<accession>A0ABP0CQG2</accession>
<feature type="compositionally biased region" description="Low complexity" evidence="1">
    <location>
        <begin position="92"/>
        <end position="106"/>
    </location>
</feature>
<protein>
    <submittedName>
        <fullName evidence="2">Uncharacterized protein</fullName>
    </submittedName>
</protein>
<organism evidence="2 3">
    <name type="scientific">Sporothrix curviconia</name>
    <dbReference type="NCBI Taxonomy" id="1260050"/>
    <lineage>
        <taxon>Eukaryota</taxon>
        <taxon>Fungi</taxon>
        <taxon>Dikarya</taxon>
        <taxon>Ascomycota</taxon>
        <taxon>Pezizomycotina</taxon>
        <taxon>Sordariomycetes</taxon>
        <taxon>Sordariomycetidae</taxon>
        <taxon>Ophiostomatales</taxon>
        <taxon>Ophiostomataceae</taxon>
        <taxon>Sporothrix</taxon>
    </lineage>
</organism>